<evidence type="ECO:0000313" key="2">
    <source>
        <dbReference type="EMBL" id="CAK0818840.1"/>
    </source>
</evidence>
<accession>A0ABN9RIE0</accession>
<reference evidence="2" key="1">
    <citation type="submission" date="2023-10" db="EMBL/GenBank/DDBJ databases">
        <authorList>
            <person name="Chen Y."/>
            <person name="Shah S."/>
            <person name="Dougan E. K."/>
            <person name="Thang M."/>
            <person name="Chan C."/>
        </authorList>
    </citation>
    <scope>NUCLEOTIDE SEQUENCE [LARGE SCALE GENOMIC DNA]</scope>
</reference>
<dbReference type="EMBL" id="CAUYUJ010006839">
    <property type="protein sequence ID" value="CAK0818840.1"/>
    <property type="molecule type" value="Genomic_DNA"/>
</dbReference>
<keyword evidence="1" id="KW-0472">Membrane</keyword>
<proteinExistence type="predicted"/>
<gene>
    <name evidence="2" type="ORF">PCOR1329_LOCUS20974</name>
</gene>
<feature type="transmembrane region" description="Helical" evidence="1">
    <location>
        <begin position="44"/>
        <end position="65"/>
    </location>
</feature>
<evidence type="ECO:0000313" key="3">
    <source>
        <dbReference type="Proteomes" id="UP001189429"/>
    </source>
</evidence>
<keyword evidence="3" id="KW-1185">Reference proteome</keyword>
<protein>
    <submittedName>
        <fullName evidence="2">Uncharacterized protein</fullName>
    </submittedName>
</protein>
<organism evidence="2 3">
    <name type="scientific">Prorocentrum cordatum</name>
    <dbReference type="NCBI Taxonomy" id="2364126"/>
    <lineage>
        <taxon>Eukaryota</taxon>
        <taxon>Sar</taxon>
        <taxon>Alveolata</taxon>
        <taxon>Dinophyceae</taxon>
        <taxon>Prorocentrales</taxon>
        <taxon>Prorocentraceae</taxon>
        <taxon>Prorocentrum</taxon>
    </lineage>
</organism>
<sequence>MYVWLTLFVHHYTSRCSSIGLLAAAFGTNAFLQGCDDITETKATARVLVHMVVAIGVLIVTGSMFSMGRPSDLAYEAFVQAWCHCQSIMGHLFAIDNKEGGTDAADFDSFACHIAQAEMFAGEAANEHRLWRSPFPVDLFSNLTSLASWMRRQLICIHTVACVDQEKEDVSIARIGVKKTWFKAILETDGDWKNEVEVLRHGTDHTRKMVMELQAQNKGRRAVVSSGPPSEAALARTTHTGQYQRLEEDTLRVRPGWFQPEHDIEKRLCAKRDLTPQGATSLVEDEDVQRAIVAGCLESIRKRNFAVQVEMIGHQHQLTDCGI</sequence>
<comment type="caution">
    <text evidence="2">The sequence shown here is derived from an EMBL/GenBank/DDBJ whole genome shotgun (WGS) entry which is preliminary data.</text>
</comment>
<evidence type="ECO:0000256" key="1">
    <source>
        <dbReference type="SAM" id="Phobius"/>
    </source>
</evidence>
<feature type="transmembrane region" description="Helical" evidence="1">
    <location>
        <begin position="12"/>
        <end position="32"/>
    </location>
</feature>
<name>A0ABN9RIE0_9DINO</name>
<dbReference type="Proteomes" id="UP001189429">
    <property type="component" value="Unassembled WGS sequence"/>
</dbReference>
<keyword evidence="1" id="KW-0812">Transmembrane</keyword>
<keyword evidence="1" id="KW-1133">Transmembrane helix</keyword>